<evidence type="ECO:0000313" key="17">
    <source>
        <dbReference type="EMBL" id="ABQ43764.1"/>
    </source>
</evidence>
<dbReference type="GO" id="GO:0006694">
    <property type="term" value="P:steroid biosynthetic process"/>
    <property type="evidence" value="ECO:0007669"/>
    <property type="project" value="UniProtKB-KW"/>
</dbReference>
<dbReference type="EC" id="5.3.3.1" evidence="9"/>
<dbReference type="Proteomes" id="UP000130031">
    <property type="component" value="Segment"/>
</dbReference>
<dbReference type="Gene3D" id="3.40.50.720">
    <property type="entry name" value="NAD(P)-binding Rossmann-like Domain"/>
    <property type="match status" value="1"/>
</dbReference>
<comment type="pathway">
    <text evidence="1">Lipid metabolism; steroid biosynthesis.</text>
</comment>
<evidence type="ECO:0000256" key="8">
    <source>
        <dbReference type="ARBA" id="ARBA00036501"/>
    </source>
</evidence>
<keyword evidence="3 14" id="KW-0560">Oxidoreductase</keyword>
<evidence type="ECO:0000256" key="11">
    <source>
        <dbReference type="ARBA" id="ARBA00039803"/>
    </source>
</evidence>
<evidence type="ECO:0000313" key="16">
    <source>
        <dbReference type="EMBL" id="ABQ43609.1"/>
    </source>
</evidence>
<keyword evidence="5" id="KW-0413">Isomerase</keyword>
<comment type="catalytic activity">
    <reaction evidence="8">
        <text>a 3-oxo-Delta(5)-steroid = a 3-oxo-Delta(4)-steroid</text>
        <dbReference type="Rhea" id="RHEA:14709"/>
        <dbReference type="ChEBI" id="CHEBI:47907"/>
        <dbReference type="ChEBI" id="CHEBI:47909"/>
        <dbReference type="EC" id="5.3.3.1"/>
    </reaction>
</comment>
<dbReference type="Proteomes" id="UP000099606">
    <property type="component" value="Segment"/>
</dbReference>
<evidence type="ECO:0000256" key="3">
    <source>
        <dbReference type="ARBA" id="ARBA00023002"/>
    </source>
</evidence>
<keyword evidence="6" id="KW-0755">Steroidogenesis</keyword>
<evidence type="ECO:0000256" key="7">
    <source>
        <dbReference type="ARBA" id="ARBA00023268"/>
    </source>
</evidence>
<evidence type="ECO:0000256" key="13">
    <source>
        <dbReference type="ARBA" id="ARBA00060577"/>
    </source>
</evidence>
<reference evidence="18 19" key="1">
    <citation type="journal article" date="2007" name="Virus Res.">
        <title>Comparative genetic analysis of genomic DNA sequences of two human isolates of Tanapox virus.</title>
        <authorList>
            <person name="Nazarian S.H."/>
            <person name="Barrett J.W."/>
            <person name="Frace A.M."/>
            <person name="Olsen-Rasmussen M."/>
            <person name="Khristova M."/>
            <person name="Shaban M."/>
            <person name="Neering S."/>
            <person name="Li Y."/>
            <person name="Damon I.K."/>
            <person name="Esposito J.J."/>
            <person name="Essani K."/>
            <person name="McFadden G."/>
        </authorList>
    </citation>
    <scope>NUCLEOTIDE SEQUENCE [LARGE SCALE GENOMIC DNA]</scope>
    <source>
        <strain evidence="16">TPV-Kenya</strain>
        <strain evidence="17">TPV-RoC</strain>
    </source>
</reference>
<organism evidence="16 19">
    <name type="scientific">Tanapox virus</name>
    <dbReference type="NCBI Taxonomy" id="99000"/>
    <lineage>
        <taxon>Viruses</taxon>
        <taxon>Varidnaviria</taxon>
        <taxon>Bamfordvirae</taxon>
        <taxon>Nucleocytoviricota</taxon>
        <taxon>Pokkesviricetes</taxon>
        <taxon>Chitovirales</taxon>
        <taxon>Poxviridae</taxon>
        <taxon>Chordopoxvirinae</taxon>
        <taxon>Yatapoxvirus</taxon>
        <taxon>Yatapoxvirus tanapox</taxon>
    </lineage>
</organism>
<protein>
    <recommendedName>
        <fullName evidence="11">3 beta-hydroxysteroid dehydrogenase/Delta 5--&gt;4-isomerase</fullName>
        <ecNumber evidence="10">1.1.1.145</ecNumber>
        <ecNumber evidence="9">5.3.3.1</ecNumber>
    </recommendedName>
</protein>
<comment type="similarity">
    <text evidence="2 14">Belongs to the 3-beta-HSD family.</text>
</comment>
<dbReference type="GO" id="GO:0004769">
    <property type="term" value="F:steroid Delta-isomerase activity"/>
    <property type="evidence" value="ECO:0007669"/>
    <property type="project" value="UniProtKB-EC"/>
</dbReference>
<dbReference type="InterPro" id="IPR036291">
    <property type="entry name" value="NAD(P)-bd_dom_sf"/>
</dbReference>
<keyword evidence="7" id="KW-0511">Multifunctional enzyme</keyword>
<evidence type="ECO:0000256" key="12">
    <source>
        <dbReference type="ARBA" id="ARBA00050090"/>
    </source>
</evidence>
<dbReference type="GO" id="GO:0003854">
    <property type="term" value="F:3-beta-hydroxy-Delta5-steroid dehydrogenase (NAD+) activity"/>
    <property type="evidence" value="ECO:0007669"/>
    <property type="project" value="UniProtKB-EC"/>
</dbReference>
<dbReference type="InterPro" id="IPR002225">
    <property type="entry name" value="3Beta_OHSteriod_DH/Estase"/>
</dbReference>
<dbReference type="PANTHER" id="PTHR43245:SF51">
    <property type="entry name" value="SHORT CHAIN DEHYDROGENASE_REDUCTASE FAMILY 42E, MEMBER 2"/>
    <property type="match status" value="1"/>
</dbReference>
<evidence type="ECO:0000256" key="2">
    <source>
        <dbReference type="ARBA" id="ARBA00009219"/>
    </source>
</evidence>
<comment type="catalytic activity">
    <reaction evidence="12">
        <text>a 3beta-hydroxy-Delta(5)-steroid + NAD(+) = a 3-oxo-Delta(5)-steroid + NADH + H(+)</text>
        <dbReference type="Rhea" id="RHEA:24076"/>
        <dbReference type="ChEBI" id="CHEBI:1722"/>
        <dbReference type="ChEBI" id="CHEBI:15378"/>
        <dbReference type="ChEBI" id="CHEBI:47907"/>
        <dbReference type="ChEBI" id="CHEBI:57540"/>
        <dbReference type="ChEBI" id="CHEBI:57945"/>
        <dbReference type="EC" id="1.1.1.145"/>
    </reaction>
</comment>
<dbReference type="InterPro" id="IPR050177">
    <property type="entry name" value="Lipid_A_modif_metabolic_enz"/>
</dbReference>
<dbReference type="Pfam" id="PF01073">
    <property type="entry name" value="3Beta_HSD"/>
    <property type="match status" value="1"/>
</dbReference>
<evidence type="ECO:0000256" key="6">
    <source>
        <dbReference type="ARBA" id="ARBA00023250"/>
    </source>
</evidence>
<keyword evidence="4" id="KW-0520">NAD</keyword>
<evidence type="ECO:0000256" key="9">
    <source>
        <dbReference type="ARBA" id="ARBA00038856"/>
    </source>
</evidence>
<proteinExistence type="inferred from homology"/>
<dbReference type="EMBL" id="EF420157">
    <property type="protein sequence ID" value="ABQ43764.1"/>
    <property type="molecule type" value="Genomic_DNA"/>
</dbReference>
<feature type="domain" description="3-beta hydroxysteroid dehydrogenase/isomerase" evidence="15">
    <location>
        <begin position="6"/>
        <end position="271"/>
    </location>
</feature>
<evidence type="ECO:0000259" key="15">
    <source>
        <dbReference type="Pfam" id="PF01073"/>
    </source>
</evidence>
<evidence type="ECO:0000256" key="1">
    <source>
        <dbReference type="ARBA" id="ARBA00005202"/>
    </source>
</evidence>
<name>A7XCS0_9POXV</name>
<accession>A7XCS0</accession>
<comment type="pathway">
    <text evidence="13">Steroid biosynthesis.</text>
</comment>
<dbReference type="SUPFAM" id="SSF51735">
    <property type="entry name" value="NAD(P)-binding Rossmann-fold domains"/>
    <property type="match status" value="1"/>
</dbReference>
<evidence type="ECO:0000256" key="10">
    <source>
        <dbReference type="ARBA" id="ARBA00038967"/>
    </source>
</evidence>
<evidence type="ECO:0000256" key="5">
    <source>
        <dbReference type="ARBA" id="ARBA00023235"/>
    </source>
</evidence>
<dbReference type="EMBL" id="EF420156">
    <property type="protein sequence ID" value="ABQ43609.1"/>
    <property type="molecule type" value="Genomic_DNA"/>
</dbReference>
<gene>
    <name evidence="16" type="primary">133L</name>
</gene>
<dbReference type="PANTHER" id="PTHR43245">
    <property type="entry name" value="BIFUNCTIONAL POLYMYXIN RESISTANCE PROTEIN ARNA"/>
    <property type="match status" value="1"/>
</dbReference>
<evidence type="ECO:0000256" key="14">
    <source>
        <dbReference type="RuleBase" id="RU004475"/>
    </source>
</evidence>
<evidence type="ECO:0000313" key="19">
    <source>
        <dbReference type="Proteomes" id="UP000130031"/>
    </source>
</evidence>
<dbReference type="EC" id="1.1.1.145" evidence="10"/>
<dbReference type="FunFam" id="3.40.50.720:FF:000495">
    <property type="entry name" value="3 hydroxysteroid dehydrogenase, putative"/>
    <property type="match status" value="1"/>
</dbReference>
<sequence>MSVYSVIGGCGFIGKFIVNMLLSDSLVNEIRVIDLKTENITLIKNEVTIKYHQCDIKNLEELVKLTSGVNVVIHCAALNNAYVNIPDEEVYSINFKGTKNVIDACITNEIEFLVFTSCMSVIGPNKTGDAFIGNEYNSYYTSFNNAYSSSKSDAEKIIISSNGIQVGNNKTLKTCALRPTGVYGEENYMLKNLYNYSKKNNNKMLMTVPKGTKSSRVYVGNVAWMHVLAARQIQSPKSKIPGNVYFCYDNSPYCEYDQFNLFILSQLNIKEMYVPLWMLKILSESKMLGIEKCPMLNKYMIYISSSTFIVKTNKAFIDFDYVPIFSFDESLSRTSNWIKSICE</sequence>
<evidence type="ECO:0000256" key="4">
    <source>
        <dbReference type="ARBA" id="ARBA00023027"/>
    </source>
</evidence>
<evidence type="ECO:0000313" key="18">
    <source>
        <dbReference type="Proteomes" id="UP000099606"/>
    </source>
</evidence>